<dbReference type="Proteomes" id="UP001177769">
    <property type="component" value="Chromosome"/>
</dbReference>
<dbReference type="InterPro" id="IPR043128">
    <property type="entry name" value="Rev_trsase/Diguanyl_cyclase"/>
</dbReference>
<dbReference type="Gene3D" id="3.30.450.40">
    <property type="match status" value="1"/>
</dbReference>
<gene>
    <name evidence="2" type="ORF">PFX98_05740</name>
</gene>
<evidence type="ECO:0000313" key="3">
    <source>
        <dbReference type="Proteomes" id="UP001177769"/>
    </source>
</evidence>
<dbReference type="PROSITE" id="PS50887">
    <property type="entry name" value="GGDEF"/>
    <property type="match status" value="1"/>
</dbReference>
<dbReference type="AlphaFoldDB" id="A0AA95NG17"/>
<dbReference type="InterPro" id="IPR000160">
    <property type="entry name" value="GGDEF_dom"/>
</dbReference>
<dbReference type="SUPFAM" id="SSF55073">
    <property type="entry name" value="Nucleotide cyclase"/>
    <property type="match status" value="1"/>
</dbReference>
<reference evidence="2" key="1">
    <citation type="submission" date="2023-01" db="EMBL/GenBank/DDBJ databases">
        <title>Whole genome sequence of Paucibacter sp. S2-9 isolated from pond sediment.</title>
        <authorList>
            <person name="Jung J.Y."/>
        </authorList>
    </citation>
    <scope>NUCLEOTIDE SEQUENCE</scope>
    <source>
        <strain evidence="2">S2-9</strain>
    </source>
</reference>
<organism evidence="2 3">
    <name type="scientific">Paucibacter sediminis</name>
    <dbReference type="NCBI Taxonomy" id="3019553"/>
    <lineage>
        <taxon>Bacteria</taxon>
        <taxon>Pseudomonadati</taxon>
        <taxon>Pseudomonadota</taxon>
        <taxon>Betaproteobacteria</taxon>
        <taxon>Burkholderiales</taxon>
        <taxon>Sphaerotilaceae</taxon>
        <taxon>Roseateles</taxon>
    </lineage>
</organism>
<name>A0AA95NG17_9BURK</name>
<feature type="domain" description="GGDEF" evidence="1">
    <location>
        <begin position="202"/>
        <end position="329"/>
    </location>
</feature>
<sequence length="329" mass="36598">MSRPTGRDFTPPPIPDDEAERLATLQALRILDTPPEERFDRFTRLAKRLFGVPIVAITLIDAERQWHKSVQGLELAELPRPLSFCGHAILSDQLLLVPNAHEDARFAGNPLVTGEPFIHFYAGQPLRAPNGKRMGSLCLIDTQPHPFDADDEALLRDLALMVEHELAILQIATLDELTGLTNRRGFEALARHSLGMCRRLQRSASLLFFDLDRFKQINDEFGHAEGDRALIDFAALLRRTFRESDVVARLGGDEFAVLLTNAAHLERDAALDRLAFAVAAHNAQPGQLYALQYSVGCADFDAARHAGAAELLAEADRLMYRQKHAGRKA</sequence>
<dbReference type="InterPro" id="IPR029016">
    <property type="entry name" value="GAF-like_dom_sf"/>
</dbReference>
<evidence type="ECO:0000259" key="1">
    <source>
        <dbReference type="PROSITE" id="PS50887"/>
    </source>
</evidence>
<accession>A0AA95NG17</accession>
<dbReference type="PANTHER" id="PTHR43102:SF2">
    <property type="entry name" value="GAF DOMAIN-CONTAINING PROTEIN"/>
    <property type="match status" value="1"/>
</dbReference>
<dbReference type="CDD" id="cd01949">
    <property type="entry name" value="GGDEF"/>
    <property type="match status" value="1"/>
</dbReference>
<dbReference type="EMBL" id="CP116346">
    <property type="protein sequence ID" value="WIT14412.1"/>
    <property type="molecule type" value="Genomic_DNA"/>
</dbReference>
<dbReference type="NCBIfam" id="TIGR00254">
    <property type="entry name" value="GGDEF"/>
    <property type="match status" value="1"/>
</dbReference>
<dbReference type="Pfam" id="PF01590">
    <property type="entry name" value="GAF"/>
    <property type="match status" value="1"/>
</dbReference>
<dbReference type="SMART" id="SM00267">
    <property type="entry name" value="GGDEF"/>
    <property type="match status" value="1"/>
</dbReference>
<keyword evidence="3" id="KW-1185">Reference proteome</keyword>
<dbReference type="Gene3D" id="3.30.70.270">
    <property type="match status" value="1"/>
</dbReference>
<dbReference type="Pfam" id="PF00990">
    <property type="entry name" value="GGDEF"/>
    <property type="match status" value="1"/>
</dbReference>
<dbReference type="FunFam" id="3.30.70.270:FF:000001">
    <property type="entry name" value="Diguanylate cyclase domain protein"/>
    <property type="match status" value="1"/>
</dbReference>
<proteinExistence type="predicted"/>
<dbReference type="InterPro" id="IPR003018">
    <property type="entry name" value="GAF"/>
</dbReference>
<dbReference type="PANTHER" id="PTHR43102">
    <property type="entry name" value="SLR1143 PROTEIN"/>
    <property type="match status" value="1"/>
</dbReference>
<dbReference type="InterPro" id="IPR029787">
    <property type="entry name" value="Nucleotide_cyclase"/>
</dbReference>
<dbReference type="GO" id="GO:0003824">
    <property type="term" value="F:catalytic activity"/>
    <property type="evidence" value="ECO:0007669"/>
    <property type="project" value="UniProtKB-ARBA"/>
</dbReference>
<dbReference type="SMART" id="SM00065">
    <property type="entry name" value="GAF"/>
    <property type="match status" value="1"/>
</dbReference>
<dbReference type="KEGG" id="pais:PFX98_05740"/>
<dbReference type="SUPFAM" id="SSF55781">
    <property type="entry name" value="GAF domain-like"/>
    <property type="match status" value="1"/>
</dbReference>
<evidence type="ECO:0000313" key="2">
    <source>
        <dbReference type="EMBL" id="WIT14412.1"/>
    </source>
</evidence>
<protein>
    <submittedName>
        <fullName evidence="2">Sensor domain-containing diguanylate cyclase</fullName>
    </submittedName>
</protein>